<dbReference type="InterPro" id="IPR001789">
    <property type="entry name" value="Sig_transdc_resp-reg_receiver"/>
</dbReference>
<dbReference type="InterPro" id="IPR050595">
    <property type="entry name" value="Bact_response_regulator"/>
</dbReference>
<reference evidence="4" key="1">
    <citation type="submission" date="2023-01" db="EMBL/GenBank/DDBJ databases">
        <title>Whole genome sequence of Paucibacter sp. S2-9 isolated from pond sediment.</title>
        <authorList>
            <person name="Jung J.Y."/>
        </authorList>
    </citation>
    <scope>NUCLEOTIDE SEQUENCE</scope>
    <source>
        <strain evidence="4">S2-9</strain>
    </source>
</reference>
<dbReference type="PANTHER" id="PTHR44591">
    <property type="entry name" value="STRESS RESPONSE REGULATOR PROTEIN 1"/>
    <property type="match status" value="1"/>
</dbReference>
<dbReference type="PROSITE" id="PS50110">
    <property type="entry name" value="RESPONSE_REGULATORY"/>
    <property type="match status" value="1"/>
</dbReference>
<dbReference type="PANTHER" id="PTHR44591:SF3">
    <property type="entry name" value="RESPONSE REGULATORY DOMAIN-CONTAINING PROTEIN"/>
    <property type="match status" value="1"/>
</dbReference>
<dbReference type="EMBL" id="CP116346">
    <property type="protein sequence ID" value="WIT09951.1"/>
    <property type="molecule type" value="Genomic_DNA"/>
</dbReference>
<sequence length="166" mass="18553">MADDDLLYFSDEDTPARDERLTPWVVLVVDDEPGVHEVSALVLAELALDGRGVSLLHAQSARQAEAMLRQRDDIAVVLLDVVMETETAGLDLVARIRRESRSPRARIVIRTGQAGRLSEYEVLRQHDVNEYCQKTDLTDRLLNRVCLLALRNYRDILSAGGCLSPA</sequence>
<dbReference type="SMART" id="SM00448">
    <property type="entry name" value="REC"/>
    <property type="match status" value="1"/>
</dbReference>
<organism evidence="4 5">
    <name type="scientific">Paucibacter sediminis</name>
    <dbReference type="NCBI Taxonomy" id="3019553"/>
    <lineage>
        <taxon>Bacteria</taxon>
        <taxon>Pseudomonadati</taxon>
        <taxon>Pseudomonadota</taxon>
        <taxon>Betaproteobacteria</taxon>
        <taxon>Burkholderiales</taxon>
        <taxon>Sphaerotilaceae</taxon>
        <taxon>Roseateles</taxon>
    </lineage>
</organism>
<feature type="domain" description="Response regulatory" evidence="3">
    <location>
        <begin position="25"/>
        <end position="149"/>
    </location>
</feature>
<dbReference type="SUPFAM" id="SSF52172">
    <property type="entry name" value="CheY-like"/>
    <property type="match status" value="1"/>
</dbReference>
<evidence type="ECO:0000259" key="3">
    <source>
        <dbReference type="PROSITE" id="PS50110"/>
    </source>
</evidence>
<dbReference type="Gene3D" id="3.40.50.2300">
    <property type="match status" value="1"/>
</dbReference>
<keyword evidence="5" id="KW-1185">Reference proteome</keyword>
<name>A0AA95SNP3_9BURK</name>
<dbReference type="KEGG" id="pais:PFX98_13500"/>
<evidence type="ECO:0000313" key="4">
    <source>
        <dbReference type="EMBL" id="WIT09951.1"/>
    </source>
</evidence>
<dbReference type="AlphaFoldDB" id="A0AA95SNP3"/>
<keyword evidence="1 2" id="KW-0597">Phosphoprotein</keyword>
<evidence type="ECO:0000313" key="5">
    <source>
        <dbReference type="Proteomes" id="UP001177769"/>
    </source>
</evidence>
<dbReference type="InterPro" id="IPR011006">
    <property type="entry name" value="CheY-like_superfamily"/>
</dbReference>
<dbReference type="Pfam" id="PF00072">
    <property type="entry name" value="Response_reg"/>
    <property type="match status" value="1"/>
</dbReference>
<proteinExistence type="predicted"/>
<evidence type="ECO:0000256" key="1">
    <source>
        <dbReference type="ARBA" id="ARBA00022553"/>
    </source>
</evidence>
<protein>
    <submittedName>
        <fullName evidence="4">Response regulator</fullName>
    </submittedName>
</protein>
<dbReference type="Proteomes" id="UP001177769">
    <property type="component" value="Chromosome"/>
</dbReference>
<gene>
    <name evidence="4" type="ORF">PFX98_13500</name>
</gene>
<accession>A0AA95SNP3</accession>
<dbReference type="RefSeq" id="WP_285231021.1">
    <property type="nucleotide sequence ID" value="NZ_CP116346.1"/>
</dbReference>
<feature type="modified residue" description="4-aspartylphosphate" evidence="2">
    <location>
        <position position="80"/>
    </location>
</feature>
<dbReference type="GO" id="GO:0000160">
    <property type="term" value="P:phosphorelay signal transduction system"/>
    <property type="evidence" value="ECO:0007669"/>
    <property type="project" value="InterPro"/>
</dbReference>
<evidence type="ECO:0000256" key="2">
    <source>
        <dbReference type="PROSITE-ProRule" id="PRU00169"/>
    </source>
</evidence>